<dbReference type="SUPFAM" id="SSF81321">
    <property type="entry name" value="Family A G protein-coupled receptor-like"/>
    <property type="match status" value="1"/>
</dbReference>
<keyword evidence="1" id="KW-1133">Transmembrane helix</keyword>
<dbReference type="PANTHER" id="PTHR23017">
    <property type="entry name" value="SERPENTINE RECEPTOR, CLASS X"/>
    <property type="match status" value="1"/>
</dbReference>
<dbReference type="PANTHER" id="PTHR23017:SF3">
    <property type="entry name" value="G-PROTEIN COUPLED RECEPTORS FAMILY 1 PROFILE DOMAIN-CONTAINING PROTEIN"/>
    <property type="match status" value="1"/>
</dbReference>
<evidence type="ECO:0000256" key="1">
    <source>
        <dbReference type="SAM" id="Phobius"/>
    </source>
</evidence>
<dbReference type="AlphaFoldDB" id="A0A0N4UQC6"/>
<reference evidence="4" key="1">
    <citation type="submission" date="2017-02" db="UniProtKB">
        <authorList>
            <consortium name="WormBaseParasite"/>
        </authorList>
    </citation>
    <scope>IDENTIFICATION</scope>
</reference>
<keyword evidence="1" id="KW-0472">Membrane</keyword>
<organism evidence="3 4">
    <name type="scientific">Dracunculus medinensis</name>
    <name type="common">Guinea worm</name>
    <dbReference type="NCBI Taxonomy" id="318479"/>
    <lineage>
        <taxon>Eukaryota</taxon>
        <taxon>Metazoa</taxon>
        <taxon>Ecdysozoa</taxon>
        <taxon>Nematoda</taxon>
        <taxon>Chromadorea</taxon>
        <taxon>Rhabditida</taxon>
        <taxon>Spirurina</taxon>
        <taxon>Dracunculoidea</taxon>
        <taxon>Dracunculidae</taxon>
        <taxon>Dracunculus</taxon>
    </lineage>
</organism>
<accession>A0A0N4UQC6</accession>
<dbReference type="Gene3D" id="1.20.1070.10">
    <property type="entry name" value="Rhodopsin 7-helix transmembrane proteins"/>
    <property type="match status" value="1"/>
</dbReference>
<dbReference type="Proteomes" id="UP000038040">
    <property type="component" value="Unplaced"/>
</dbReference>
<feature type="transmembrane region" description="Helical" evidence="1">
    <location>
        <begin position="54"/>
        <end position="73"/>
    </location>
</feature>
<dbReference type="InterPro" id="IPR019430">
    <property type="entry name" value="7TM_GPCR_serpentine_rcpt_Srx"/>
</dbReference>
<name>A0A0N4UQC6_DRAME</name>
<feature type="domain" description="7TM GPCR serpentine receptor class x (Srx)" evidence="2">
    <location>
        <begin position="10"/>
        <end position="129"/>
    </location>
</feature>
<dbReference type="Pfam" id="PF10328">
    <property type="entry name" value="7TM_GPCR_Srx"/>
    <property type="match status" value="1"/>
</dbReference>
<sequence length="143" mass="16604">LITKEKSANGIGQLINGIYYSNLLLHLLISVNRFYSVALPLKYGTIFDRKKTKIMVFFIITTAVGFFMGSQFYPGCSYVFDITFYTWSYGESECGQFFAGFEFYFHITLLIIVVAIDIITFRKLLAKKVRFFFTIFNFQESFA</sequence>
<proteinExistence type="predicted"/>
<feature type="transmembrane region" description="Helical" evidence="1">
    <location>
        <begin position="103"/>
        <end position="121"/>
    </location>
</feature>
<evidence type="ECO:0000313" key="3">
    <source>
        <dbReference type="Proteomes" id="UP000038040"/>
    </source>
</evidence>
<evidence type="ECO:0000313" key="4">
    <source>
        <dbReference type="WBParaSite" id="DME_0001020701-mRNA-1"/>
    </source>
</evidence>
<keyword evidence="1" id="KW-0812">Transmembrane</keyword>
<evidence type="ECO:0000259" key="2">
    <source>
        <dbReference type="Pfam" id="PF10328"/>
    </source>
</evidence>
<dbReference type="WBParaSite" id="DME_0001020701-mRNA-1">
    <property type="protein sequence ID" value="DME_0001020701-mRNA-1"/>
    <property type="gene ID" value="DME_0001020701"/>
</dbReference>
<protein>
    <submittedName>
        <fullName evidence="4">7TM_GPCR_Srx domain-containing protein</fullName>
    </submittedName>
</protein>